<evidence type="ECO:0000313" key="7">
    <source>
        <dbReference type="Proteomes" id="UP000186323"/>
    </source>
</evidence>
<keyword evidence="7" id="KW-1185">Reference proteome</keyword>
<dbReference type="OrthoDB" id="5363392at2"/>
<feature type="domain" description="Bacteriophage CI repressor N-terminal" evidence="5">
    <location>
        <begin position="8"/>
        <end position="66"/>
    </location>
</feature>
<organism evidence="6 7">
    <name type="scientific">Desulfovibrio piger</name>
    <dbReference type="NCBI Taxonomy" id="901"/>
    <lineage>
        <taxon>Bacteria</taxon>
        <taxon>Pseudomonadati</taxon>
        <taxon>Thermodesulfobacteriota</taxon>
        <taxon>Desulfovibrionia</taxon>
        <taxon>Desulfovibrionales</taxon>
        <taxon>Desulfovibrionaceae</taxon>
        <taxon>Desulfovibrio</taxon>
    </lineage>
</organism>
<dbReference type="GO" id="GO:0045892">
    <property type="term" value="P:negative regulation of DNA-templated transcription"/>
    <property type="evidence" value="ECO:0007669"/>
    <property type="project" value="InterPro"/>
</dbReference>
<dbReference type="Pfam" id="PF07022">
    <property type="entry name" value="Phage_CI_repr"/>
    <property type="match status" value="1"/>
</dbReference>
<keyword evidence="1" id="KW-0805">Transcription regulation</keyword>
<proteinExistence type="predicted"/>
<feature type="domain" description="Peptidase S24/S26A/S26B/S26C" evidence="4">
    <location>
        <begin position="118"/>
        <end position="208"/>
    </location>
</feature>
<gene>
    <name evidence="6" type="ORF">DESPIGER_0674</name>
</gene>
<evidence type="ECO:0000259" key="4">
    <source>
        <dbReference type="Pfam" id="PF00717"/>
    </source>
</evidence>
<evidence type="ECO:0000259" key="5">
    <source>
        <dbReference type="Pfam" id="PF07022"/>
    </source>
</evidence>
<name>A0A1K1LGI0_9BACT</name>
<keyword evidence="2" id="KW-0238">DNA-binding</keyword>
<dbReference type="Pfam" id="PF00717">
    <property type="entry name" value="Peptidase_S24"/>
    <property type="match status" value="1"/>
</dbReference>
<dbReference type="Proteomes" id="UP000186323">
    <property type="component" value="Chromosome I"/>
</dbReference>
<dbReference type="KEGG" id="dpg:DESPIGER_0674"/>
<dbReference type="InterPro" id="IPR015927">
    <property type="entry name" value="Peptidase_S24_S26A/B/C"/>
</dbReference>
<evidence type="ECO:0000256" key="2">
    <source>
        <dbReference type="ARBA" id="ARBA00023125"/>
    </source>
</evidence>
<evidence type="ECO:0000256" key="3">
    <source>
        <dbReference type="ARBA" id="ARBA00023163"/>
    </source>
</evidence>
<dbReference type="PANTHER" id="PTHR40661">
    <property type="match status" value="1"/>
</dbReference>
<reference evidence="7" key="1">
    <citation type="submission" date="2016-10" db="EMBL/GenBank/DDBJ databases">
        <authorList>
            <person name="Wegmann U."/>
        </authorList>
    </citation>
    <scope>NUCLEOTIDE SEQUENCE [LARGE SCALE GENOMIC DNA]</scope>
</reference>
<dbReference type="CDD" id="cd06529">
    <property type="entry name" value="S24_LexA-like"/>
    <property type="match status" value="1"/>
</dbReference>
<keyword evidence="3" id="KW-0804">Transcription</keyword>
<dbReference type="EMBL" id="LT630450">
    <property type="protein sequence ID" value="SFV72558.1"/>
    <property type="molecule type" value="Genomic_DNA"/>
</dbReference>
<dbReference type="RefSeq" id="WP_072333083.1">
    <property type="nucleotide sequence ID" value="NZ_CALJDE010000009.1"/>
</dbReference>
<protein>
    <submittedName>
        <fullName evidence="6">Transcriptional regulator, putative</fullName>
    </submittedName>
</protein>
<accession>A0A1K1LGI0</accession>
<dbReference type="SUPFAM" id="SSF51306">
    <property type="entry name" value="LexA/Signal peptidase"/>
    <property type="match status" value="1"/>
</dbReference>
<dbReference type="GO" id="GO:0003677">
    <property type="term" value="F:DNA binding"/>
    <property type="evidence" value="ECO:0007669"/>
    <property type="project" value="UniProtKB-KW"/>
</dbReference>
<dbReference type="InterPro" id="IPR010982">
    <property type="entry name" value="Lambda_DNA-bd_dom_sf"/>
</dbReference>
<evidence type="ECO:0000256" key="1">
    <source>
        <dbReference type="ARBA" id="ARBA00023015"/>
    </source>
</evidence>
<dbReference type="InterPro" id="IPR036286">
    <property type="entry name" value="LexA/Signal_pep-like_sf"/>
</dbReference>
<dbReference type="PANTHER" id="PTHR40661:SF3">
    <property type="entry name" value="FELS-1 PROPHAGE TRANSCRIPTIONAL REGULATOR"/>
    <property type="match status" value="1"/>
</dbReference>
<dbReference type="InterPro" id="IPR010744">
    <property type="entry name" value="Phage_CI_N"/>
</dbReference>
<dbReference type="InterPro" id="IPR039418">
    <property type="entry name" value="LexA-like"/>
</dbReference>
<evidence type="ECO:0000313" key="6">
    <source>
        <dbReference type="EMBL" id="SFV72558.1"/>
    </source>
</evidence>
<sequence length="229" mass="25456">MSDTFENILQRLIKATGSKNASEMANALGLSPQSVYSAKTKGKIPPAWIFAAAERFNASADWIYFGYAMPKDTTLTPPQLAFCPFLDSFFNSGKKFDEIDLDALPRLPFTLEKLLRLGRPEAMVVIRVYGNSMSPEIINNDLVMIDTSMRAIIPGELYGVEFEKSLYLKRIDTLPGQILLKCHDPSFPTIKVAADDYADSISIIGRVVWCSREYSPCADAVDTLETLLP</sequence>
<dbReference type="Gene3D" id="1.10.260.40">
    <property type="entry name" value="lambda repressor-like DNA-binding domains"/>
    <property type="match status" value="1"/>
</dbReference>
<dbReference type="AlphaFoldDB" id="A0A1K1LGI0"/>
<dbReference type="Gene3D" id="2.10.109.10">
    <property type="entry name" value="Umud Fragment, subunit A"/>
    <property type="match status" value="1"/>
</dbReference>